<keyword evidence="7" id="KW-1185">Reference proteome</keyword>
<evidence type="ECO:0000256" key="2">
    <source>
        <dbReference type="ARBA" id="ARBA00022908"/>
    </source>
</evidence>
<keyword evidence="3" id="KW-0238">DNA-binding</keyword>
<evidence type="ECO:0000313" key="6">
    <source>
        <dbReference type="EMBL" id="ATI41797.1"/>
    </source>
</evidence>
<dbReference type="CDD" id="cd00397">
    <property type="entry name" value="DNA_BRE_C"/>
    <property type="match status" value="1"/>
</dbReference>
<dbReference type="InterPro" id="IPR002104">
    <property type="entry name" value="Integrase_catalytic"/>
</dbReference>
<evidence type="ECO:0000313" key="7">
    <source>
        <dbReference type="Proteomes" id="UP000219050"/>
    </source>
</evidence>
<name>A0A291LYU0_9RHOB</name>
<dbReference type="Pfam" id="PF00589">
    <property type="entry name" value="Phage_integrase"/>
    <property type="match status" value="1"/>
</dbReference>
<dbReference type="GO" id="GO:0006310">
    <property type="term" value="P:DNA recombination"/>
    <property type="evidence" value="ECO:0007669"/>
    <property type="project" value="UniProtKB-KW"/>
</dbReference>
<dbReference type="SUPFAM" id="SSF56349">
    <property type="entry name" value="DNA breaking-rejoining enzymes"/>
    <property type="match status" value="1"/>
</dbReference>
<dbReference type="AlphaFoldDB" id="A0A291LYU0"/>
<proteinExistence type="inferred from homology"/>
<comment type="similarity">
    <text evidence="1">Belongs to the 'phage' integrase family.</text>
</comment>
<dbReference type="InterPro" id="IPR013762">
    <property type="entry name" value="Integrase-like_cat_sf"/>
</dbReference>
<dbReference type="EMBL" id="CP021404">
    <property type="protein sequence ID" value="ATI41797.1"/>
    <property type="molecule type" value="Genomic_DNA"/>
</dbReference>
<gene>
    <name evidence="6" type="ORF">CBW24_07155</name>
</gene>
<dbReference type="InterPro" id="IPR011010">
    <property type="entry name" value="DNA_brk_join_enz"/>
</dbReference>
<dbReference type="Gene3D" id="1.10.443.10">
    <property type="entry name" value="Intergrase catalytic core"/>
    <property type="match status" value="1"/>
</dbReference>
<protein>
    <recommendedName>
        <fullName evidence="5">Tyr recombinase domain-containing protein</fullName>
    </recommendedName>
</protein>
<evidence type="ECO:0000256" key="3">
    <source>
        <dbReference type="ARBA" id="ARBA00023125"/>
    </source>
</evidence>
<dbReference type="PANTHER" id="PTHR30349:SF41">
    <property type="entry name" value="INTEGRASE_RECOMBINASE PROTEIN MJ0367-RELATED"/>
    <property type="match status" value="1"/>
</dbReference>
<keyword evidence="2" id="KW-0229">DNA integration</keyword>
<evidence type="ECO:0000256" key="4">
    <source>
        <dbReference type="ARBA" id="ARBA00023172"/>
    </source>
</evidence>
<dbReference type="PROSITE" id="PS51898">
    <property type="entry name" value="TYR_RECOMBINASE"/>
    <property type="match status" value="1"/>
</dbReference>
<dbReference type="Proteomes" id="UP000219050">
    <property type="component" value="Chromosome"/>
</dbReference>
<evidence type="ECO:0000256" key="1">
    <source>
        <dbReference type="ARBA" id="ARBA00008857"/>
    </source>
</evidence>
<sequence length="243" mass="27746">MVDLMPQTHILQRRDRAMVAFAFISGFRAATLTALRLKHLDLDRLSVLQDARDVPAKNGKTYRAKWFPRTERFQEVFLNWVRELKYFGFRPQDALFPDGRSLHTRAPAAAPVAPLASSKPLQNAFAKASARLGKAYTPHAARHTLKALGATMCRSQEHRKAWSMNLGHSNEQITEKHYAKMSQARSGELIETLCSDQVFTEEENEMIIDFFQHRFPRGTSEYVAAKRLAEKRDKARGDCDVLE</sequence>
<feature type="domain" description="Tyr recombinase" evidence="5">
    <location>
        <begin position="1"/>
        <end position="191"/>
    </location>
</feature>
<keyword evidence="4" id="KW-0233">DNA recombination</keyword>
<dbReference type="GO" id="GO:0003677">
    <property type="term" value="F:DNA binding"/>
    <property type="evidence" value="ECO:0007669"/>
    <property type="project" value="UniProtKB-KW"/>
</dbReference>
<dbReference type="OrthoDB" id="7354488at2"/>
<accession>A0A291LYU0</accession>
<dbReference type="GO" id="GO:0015074">
    <property type="term" value="P:DNA integration"/>
    <property type="evidence" value="ECO:0007669"/>
    <property type="project" value="UniProtKB-KW"/>
</dbReference>
<organism evidence="6 7">
    <name type="scientific">Pacificitalea manganoxidans</name>
    <dbReference type="NCBI Taxonomy" id="1411902"/>
    <lineage>
        <taxon>Bacteria</taxon>
        <taxon>Pseudomonadati</taxon>
        <taxon>Pseudomonadota</taxon>
        <taxon>Alphaproteobacteria</taxon>
        <taxon>Rhodobacterales</taxon>
        <taxon>Paracoccaceae</taxon>
        <taxon>Pacificitalea</taxon>
    </lineage>
</organism>
<dbReference type="KEGG" id="cmag:CBW24_07155"/>
<evidence type="ECO:0000259" key="5">
    <source>
        <dbReference type="PROSITE" id="PS51898"/>
    </source>
</evidence>
<reference evidence="6 7" key="1">
    <citation type="submission" date="2017-05" db="EMBL/GenBank/DDBJ databases">
        <title>Comparative genomic and metabolic analysis of manganese-oxidizing mechanisms in Celeribater manganoxidans DY25T: its adaption to the environment of polymetallic nodule.</title>
        <authorList>
            <person name="Wang X."/>
        </authorList>
    </citation>
    <scope>NUCLEOTIDE SEQUENCE [LARGE SCALE GENOMIC DNA]</scope>
    <source>
        <strain evidence="6 7">DY25</strain>
    </source>
</reference>
<dbReference type="PANTHER" id="PTHR30349">
    <property type="entry name" value="PHAGE INTEGRASE-RELATED"/>
    <property type="match status" value="1"/>
</dbReference>
<dbReference type="InterPro" id="IPR050090">
    <property type="entry name" value="Tyrosine_recombinase_XerCD"/>
</dbReference>